<organism evidence="2 3">
    <name type="scientific">Halostreptopolyspora alba</name>
    <dbReference type="NCBI Taxonomy" id="2487137"/>
    <lineage>
        <taxon>Bacteria</taxon>
        <taxon>Bacillati</taxon>
        <taxon>Actinomycetota</taxon>
        <taxon>Actinomycetes</taxon>
        <taxon>Streptosporangiales</taxon>
        <taxon>Nocardiopsidaceae</taxon>
        <taxon>Halostreptopolyspora</taxon>
    </lineage>
</organism>
<feature type="transmembrane region" description="Helical" evidence="1">
    <location>
        <begin position="12"/>
        <end position="31"/>
    </location>
</feature>
<keyword evidence="1" id="KW-0472">Membrane</keyword>
<dbReference type="PROSITE" id="PS51257">
    <property type="entry name" value="PROKAR_LIPOPROTEIN"/>
    <property type="match status" value="1"/>
</dbReference>
<evidence type="ECO:0000313" key="2">
    <source>
        <dbReference type="EMBL" id="RNL86920.1"/>
    </source>
</evidence>
<accession>A0A3N0EG97</accession>
<keyword evidence="3" id="KW-1185">Reference proteome</keyword>
<dbReference type="AlphaFoldDB" id="A0A3N0EG97"/>
<protein>
    <submittedName>
        <fullName evidence="2">Uncharacterized protein</fullName>
    </submittedName>
</protein>
<name>A0A3N0EG97_9ACTN</name>
<keyword evidence="1" id="KW-1133">Transmembrane helix</keyword>
<comment type="caution">
    <text evidence="2">The sequence shown here is derived from an EMBL/GenBank/DDBJ whole genome shotgun (WGS) entry which is preliminary data.</text>
</comment>
<keyword evidence="1" id="KW-0812">Transmembrane</keyword>
<dbReference type="EMBL" id="RJMB01000002">
    <property type="protein sequence ID" value="RNL86920.1"/>
    <property type="molecule type" value="Genomic_DNA"/>
</dbReference>
<evidence type="ECO:0000256" key="1">
    <source>
        <dbReference type="SAM" id="Phobius"/>
    </source>
</evidence>
<evidence type="ECO:0000313" key="3">
    <source>
        <dbReference type="Proteomes" id="UP000269198"/>
    </source>
</evidence>
<sequence length="60" mass="6344">MSPPIERGSPSAITAFLLVATLAYQTGWLTSCSRRARSSGRAATNVSLSSEWDVSAMALL</sequence>
<dbReference type="Proteomes" id="UP000269198">
    <property type="component" value="Unassembled WGS sequence"/>
</dbReference>
<reference evidence="2 3" key="1">
    <citation type="submission" date="2018-11" db="EMBL/GenBank/DDBJ databases">
        <title>The genome draft of YIM 96095.</title>
        <authorList>
            <person name="Tang S.-K."/>
            <person name="Chunyu W.-X."/>
            <person name="Feng Y.-Z."/>
        </authorList>
    </citation>
    <scope>NUCLEOTIDE SEQUENCE [LARGE SCALE GENOMIC DNA]</scope>
    <source>
        <strain evidence="2 3">YIM 96095</strain>
    </source>
</reference>
<proteinExistence type="predicted"/>
<gene>
    <name evidence="2" type="ORF">EFW17_03380</name>
</gene>